<dbReference type="AlphaFoldDB" id="A0A2J8T146"/>
<dbReference type="EMBL" id="NDHI03003532">
    <property type="protein sequence ID" value="PNJ26751.1"/>
    <property type="molecule type" value="Genomic_DNA"/>
</dbReference>
<accession>A0A2J8T146</accession>
<proteinExistence type="predicted"/>
<protein>
    <submittedName>
        <fullName evidence="1">ARHGEF3 isoform 15</fullName>
    </submittedName>
</protein>
<sequence length="70" mass="7595">MFDRNICPVTLHVKRTNSILALGLVHSLNGSGKTTFPCFPLLKPGISEGSSRDHPIGKQLILTSLPQDLL</sequence>
<comment type="caution">
    <text evidence="1">The sequence shown here is derived from an EMBL/GenBank/DDBJ whole genome shotgun (WGS) entry which is preliminary data.</text>
</comment>
<organism evidence="1">
    <name type="scientific">Pongo abelii</name>
    <name type="common">Sumatran orangutan</name>
    <name type="synonym">Pongo pygmaeus abelii</name>
    <dbReference type="NCBI Taxonomy" id="9601"/>
    <lineage>
        <taxon>Eukaryota</taxon>
        <taxon>Metazoa</taxon>
        <taxon>Chordata</taxon>
        <taxon>Craniata</taxon>
        <taxon>Vertebrata</taxon>
        <taxon>Euteleostomi</taxon>
        <taxon>Mammalia</taxon>
        <taxon>Eutheria</taxon>
        <taxon>Euarchontoglires</taxon>
        <taxon>Primates</taxon>
        <taxon>Haplorrhini</taxon>
        <taxon>Catarrhini</taxon>
        <taxon>Hominidae</taxon>
        <taxon>Pongo</taxon>
    </lineage>
</organism>
<reference evidence="1" key="1">
    <citation type="submission" date="2017-12" db="EMBL/GenBank/DDBJ databases">
        <title>High-resolution comparative analysis of great ape genomes.</title>
        <authorList>
            <person name="Pollen A."/>
            <person name="Hastie A."/>
            <person name="Hormozdiari F."/>
            <person name="Dougherty M."/>
            <person name="Liu R."/>
            <person name="Chaisson M."/>
            <person name="Hoppe E."/>
            <person name="Hill C."/>
            <person name="Pang A."/>
            <person name="Hillier L."/>
            <person name="Baker C."/>
            <person name="Armstrong J."/>
            <person name="Shendure J."/>
            <person name="Paten B."/>
            <person name="Wilson R."/>
            <person name="Chao H."/>
            <person name="Schneider V."/>
            <person name="Ventura M."/>
            <person name="Kronenberg Z."/>
            <person name="Murali S."/>
            <person name="Gordon D."/>
            <person name="Cantsilieris S."/>
            <person name="Munson K."/>
            <person name="Nelson B."/>
            <person name="Raja A."/>
            <person name="Underwood J."/>
            <person name="Diekhans M."/>
            <person name="Fiddes I."/>
            <person name="Haussler D."/>
            <person name="Eichler E."/>
        </authorList>
    </citation>
    <scope>NUCLEOTIDE SEQUENCE [LARGE SCALE GENOMIC DNA]</scope>
    <source>
        <strain evidence="1">Susie</strain>
    </source>
</reference>
<gene>
    <name evidence="1" type="ORF">CR201_G0038772</name>
</gene>
<evidence type="ECO:0000313" key="1">
    <source>
        <dbReference type="EMBL" id="PNJ26751.1"/>
    </source>
</evidence>
<name>A0A2J8T146_PONAB</name>